<dbReference type="Proteomes" id="UP001153069">
    <property type="component" value="Unassembled WGS sequence"/>
</dbReference>
<keyword evidence="4" id="KW-0227">DNA damage</keyword>
<evidence type="ECO:0000256" key="3">
    <source>
        <dbReference type="ARBA" id="ARBA00022737"/>
    </source>
</evidence>
<feature type="compositionally biased region" description="Polar residues" evidence="7">
    <location>
        <begin position="232"/>
        <end position="243"/>
    </location>
</feature>
<feature type="region of interest" description="Disordered" evidence="7">
    <location>
        <begin position="1"/>
        <end position="58"/>
    </location>
</feature>
<dbReference type="InterPro" id="IPR036322">
    <property type="entry name" value="WD40_repeat_dom_sf"/>
</dbReference>
<comment type="caution">
    <text evidence="8">The sequence shown here is derived from an EMBL/GenBank/DDBJ whole genome shotgun (WGS) entry which is preliminary data.</text>
</comment>
<dbReference type="PROSITE" id="PS00678">
    <property type="entry name" value="WD_REPEATS_1"/>
    <property type="match status" value="1"/>
</dbReference>
<comment type="similarity">
    <text evidence="1">Belongs to the WD repeat DDB2/WDR76 family.</text>
</comment>
<keyword evidence="3" id="KW-0677">Repeat</keyword>
<sequence>MPKTKAAINSTKDAPGRRRSSRINKNLQEEQETTPKDTHSESENESDNEEQQTFEFEGNTYASYQEMVNAKRKRNENYLKQNGLWNPIKQTIKSKEASQNGIKRRKVTPPKAPMRKSNRLAGTPADGRFVEHEGGGGFVIVAAEASKDGVVTKTTTSTRNSKSLQQSTTVIVTGGDRNHSARVNDGAPLSLEDAVQNCDGKWIQENSVPEAQKFTQDTLKPIMTVPVKEESTTTNNGSPTSVAAETASPMETVRSKIEQLSIDDDNHVAKVTPDRIYGLAVHPSTNKLIVGAGDKLGYVGLWNVDATGDTDGVYLFRPHTRPVNTLEWTPQGLLSSSYDGTVRYMDVAKESFEEVFASNPSDEEQFYTQYLALDPRASIRGQSFFLSTSMGSVMHVDRRVGAAKGNITFHAMLSEKKINTVSLHRDGYCLATAGLDRTVKFWDLRKMTTRKKVSNPFEPKAAYLGEHFNEKSVNSAFFSPSGDYLMTTNMAHTLNIYHKAHLQLTTSARSSGGEKKENLVEPIHMIRHDNHTGRWLATFMAQWHPSLDIFCVGSMAKPRAVDVYDGESGDHMRAIRGETLSSVFSRCCFHPSLEHLILVGGNSSGRVSVIR</sequence>
<dbReference type="AlphaFoldDB" id="A0A9N8E5C0"/>
<reference evidence="8" key="1">
    <citation type="submission" date="2020-06" db="EMBL/GenBank/DDBJ databases">
        <authorList>
            <consortium name="Plant Systems Biology data submission"/>
        </authorList>
    </citation>
    <scope>NUCLEOTIDE SEQUENCE</scope>
    <source>
        <strain evidence="8">D6</strain>
    </source>
</reference>
<feature type="compositionally biased region" description="Acidic residues" evidence="7">
    <location>
        <begin position="43"/>
        <end position="52"/>
    </location>
</feature>
<keyword evidence="2 6" id="KW-0853">WD repeat</keyword>
<evidence type="ECO:0000256" key="2">
    <source>
        <dbReference type="ARBA" id="ARBA00022574"/>
    </source>
</evidence>
<feature type="region of interest" description="Disordered" evidence="7">
    <location>
        <begin position="94"/>
        <end position="126"/>
    </location>
</feature>
<feature type="compositionally biased region" description="Basic residues" evidence="7">
    <location>
        <begin position="102"/>
        <end position="118"/>
    </location>
</feature>
<dbReference type="Pfam" id="PF00400">
    <property type="entry name" value="WD40"/>
    <property type="match status" value="2"/>
</dbReference>
<dbReference type="PANTHER" id="PTHR14773:SF0">
    <property type="entry name" value="WD REPEAT-CONTAINING PROTEIN 76"/>
    <property type="match status" value="1"/>
</dbReference>
<accession>A0A9N8E5C0</accession>
<feature type="region of interest" description="Disordered" evidence="7">
    <location>
        <begin position="229"/>
        <end position="250"/>
    </location>
</feature>
<dbReference type="PROSITE" id="PS50082">
    <property type="entry name" value="WD_REPEATS_2"/>
    <property type="match status" value="1"/>
</dbReference>
<organism evidence="8 9">
    <name type="scientific">Seminavis robusta</name>
    <dbReference type="NCBI Taxonomy" id="568900"/>
    <lineage>
        <taxon>Eukaryota</taxon>
        <taxon>Sar</taxon>
        <taxon>Stramenopiles</taxon>
        <taxon>Ochrophyta</taxon>
        <taxon>Bacillariophyta</taxon>
        <taxon>Bacillariophyceae</taxon>
        <taxon>Bacillariophycidae</taxon>
        <taxon>Naviculales</taxon>
        <taxon>Naviculaceae</taxon>
        <taxon>Seminavis</taxon>
    </lineage>
</organism>
<dbReference type="GO" id="GO:2000001">
    <property type="term" value="P:regulation of DNA damage checkpoint"/>
    <property type="evidence" value="ECO:0007669"/>
    <property type="project" value="TreeGrafter"/>
</dbReference>
<evidence type="ECO:0000256" key="5">
    <source>
        <dbReference type="ARBA" id="ARBA00023125"/>
    </source>
</evidence>
<dbReference type="InterPro" id="IPR050853">
    <property type="entry name" value="WD_repeat_DNA-damage-binding"/>
</dbReference>
<keyword evidence="5" id="KW-0238">DNA-binding</keyword>
<dbReference type="GO" id="GO:0003677">
    <property type="term" value="F:DNA binding"/>
    <property type="evidence" value="ECO:0007669"/>
    <property type="project" value="UniProtKB-KW"/>
</dbReference>
<feature type="compositionally biased region" description="Basic and acidic residues" evidence="7">
    <location>
        <begin position="33"/>
        <end position="42"/>
    </location>
</feature>
<dbReference type="InterPro" id="IPR015943">
    <property type="entry name" value="WD40/YVTN_repeat-like_dom_sf"/>
</dbReference>
<evidence type="ECO:0000256" key="6">
    <source>
        <dbReference type="PROSITE-ProRule" id="PRU00221"/>
    </source>
</evidence>
<evidence type="ECO:0000313" key="9">
    <source>
        <dbReference type="Proteomes" id="UP001153069"/>
    </source>
</evidence>
<dbReference type="GO" id="GO:0006974">
    <property type="term" value="P:DNA damage response"/>
    <property type="evidence" value="ECO:0007669"/>
    <property type="project" value="UniProtKB-KW"/>
</dbReference>
<dbReference type="OrthoDB" id="9890280at2759"/>
<dbReference type="InterPro" id="IPR001680">
    <property type="entry name" value="WD40_rpt"/>
</dbReference>
<evidence type="ECO:0000256" key="7">
    <source>
        <dbReference type="SAM" id="MobiDB-lite"/>
    </source>
</evidence>
<proteinExistence type="inferred from homology"/>
<feature type="repeat" description="WD" evidence="6">
    <location>
        <begin position="418"/>
        <end position="452"/>
    </location>
</feature>
<dbReference type="SMART" id="SM00320">
    <property type="entry name" value="WD40"/>
    <property type="match status" value="5"/>
</dbReference>
<dbReference type="EMBL" id="CAICTM010000564">
    <property type="protein sequence ID" value="CAB9512984.1"/>
    <property type="molecule type" value="Genomic_DNA"/>
</dbReference>
<name>A0A9N8E5C0_9STRA</name>
<dbReference type="GO" id="GO:0005634">
    <property type="term" value="C:nucleus"/>
    <property type="evidence" value="ECO:0007669"/>
    <property type="project" value="TreeGrafter"/>
</dbReference>
<gene>
    <name evidence="8" type="ORF">SEMRO_565_G167550.1</name>
</gene>
<protein>
    <submittedName>
        <fullName evidence="8">WD repeat-containing protein 76</fullName>
    </submittedName>
</protein>
<evidence type="ECO:0000256" key="1">
    <source>
        <dbReference type="ARBA" id="ARBA00005434"/>
    </source>
</evidence>
<evidence type="ECO:0000313" key="8">
    <source>
        <dbReference type="EMBL" id="CAB9512984.1"/>
    </source>
</evidence>
<dbReference type="SUPFAM" id="SSF50978">
    <property type="entry name" value="WD40 repeat-like"/>
    <property type="match status" value="1"/>
</dbReference>
<dbReference type="Gene3D" id="2.130.10.10">
    <property type="entry name" value="YVTN repeat-like/Quinoprotein amine dehydrogenase"/>
    <property type="match status" value="1"/>
</dbReference>
<evidence type="ECO:0000256" key="4">
    <source>
        <dbReference type="ARBA" id="ARBA00022763"/>
    </source>
</evidence>
<keyword evidence="9" id="KW-1185">Reference proteome</keyword>
<dbReference type="InterPro" id="IPR019775">
    <property type="entry name" value="WD40_repeat_CS"/>
</dbReference>
<dbReference type="PANTHER" id="PTHR14773">
    <property type="entry name" value="WD REPEAT-CONTAINING PROTEIN 76"/>
    <property type="match status" value="1"/>
</dbReference>